<evidence type="ECO:0000256" key="9">
    <source>
        <dbReference type="RuleBase" id="RU000488"/>
    </source>
</evidence>
<gene>
    <name evidence="11" type="ORF">RMAR1173_LOCUS4888</name>
</gene>
<comment type="subcellular location">
    <subcellularLocation>
        <location evidence="1">Membrane</location>
        <topology evidence="1">Multi-pass membrane protein</topology>
    </subcellularLocation>
</comment>
<reference evidence="11" key="1">
    <citation type="submission" date="2021-01" db="EMBL/GenBank/DDBJ databases">
        <authorList>
            <person name="Corre E."/>
            <person name="Pelletier E."/>
            <person name="Niang G."/>
            <person name="Scheremetjew M."/>
            <person name="Finn R."/>
            <person name="Kale V."/>
            <person name="Holt S."/>
            <person name="Cochrane G."/>
            <person name="Meng A."/>
            <person name="Brown T."/>
            <person name="Cohen L."/>
        </authorList>
    </citation>
    <scope>NUCLEOTIDE SEQUENCE</scope>
    <source>
        <strain evidence="11">CCMP1243</strain>
    </source>
</reference>
<keyword evidence="4 8" id="KW-0812">Transmembrane</keyword>
<keyword evidence="6" id="KW-1133">Transmembrane helix</keyword>
<organism evidence="11">
    <name type="scientific">Rhizochromulina marina</name>
    <dbReference type="NCBI Taxonomy" id="1034831"/>
    <lineage>
        <taxon>Eukaryota</taxon>
        <taxon>Sar</taxon>
        <taxon>Stramenopiles</taxon>
        <taxon>Ochrophyta</taxon>
        <taxon>Dictyochophyceae</taxon>
        <taxon>Rhizochromulinales</taxon>
        <taxon>Rhizochromulina</taxon>
    </lineage>
</organism>
<evidence type="ECO:0000256" key="4">
    <source>
        <dbReference type="ARBA" id="ARBA00022692"/>
    </source>
</evidence>
<evidence type="ECO:0000256" key="5">
    <source>
        <dbReference type="ARBA" id="ARBA00022737"/>
    </source>
</evidence>
<feature type="non-terminal residue" evidence="11">
    <location>
        <position position="318"/>
    </location>
</feature>
<feature type="repeat" description="Solcar" evidence="8">
    <location>
        <begin position="2"/>
        <end position="97"/>
    </location>
</feature>
<dbReference type="PANTHER" id="PTHR45939">
    <property type="entry name" value="PEROXISOMAL MEMBRANE PROTEIN PMP34-RELATED"/>
    <property type="match status" value="1"/>
</dbReference>
<evidence type="ECO:0000313" key="11">
    <source>
        <dbReference type="EMBL" id="CAD9672075.1"/>
    </source>
</evidence>
<dbReference type="SUPFAM" id="SSF103506">
    <property type="entry name" value="Mitochondrial carrier"/>
    <property type="match status" value="1"/>
</dbReference>
<evidence type="ECO:0000256" key="10">
    <source>
        <dbReference type="SAM" id="MobiDB-lite"/>
    </source>
</evidence>
<dbReference type="InterPro" id="IPR018108">
    <property type="entry name" value="MCP_transmembrane"/>
</dbReference>
<dbReference type="InterPro" id="IPR052217">
    <property type="entry name" value="Mito/Peroxisomal_Carrier"/>
</dbReference>
<dbReference type="PANTHER" id="PTHR45939:SF1">
    <property type="entry name" value="MITOCHONDRIAL THIAMINE PYROPHOSPHATE CARRIER 1-RELATED"/>
    <property type="match status" value="1"/>
</dbReference>
<evidence type="ECO:0000256" key="8">
    <source>
        <dbReference type="PROSITE-ProRule" id="PRU00282"/>
    </source>
</evidence>
<dbReference type="GO" id="GO:0015217">
    <property type="term" value="F:ADP transmembrane transporter activity"/>
    <property type="evidence" value="ECO:0007669"/>
    <property type="project" value="TreeGrafter"/>
</dbReference>
<evidence type="ECO:0000256" key="6">
    <source>
        <dbReference type="ARBA" id="ARBA00022989"/>
    </source>
</evidence>
<evidence type="ECO:0000256" key="3">
    <source>
        <dbReference type="ARBA" id="ARBA00022448"/>
    </source>
</evidence>
<accession>A0A7S2RIG0</accession>
<dbReference type="Pfam" id="PF00153">
    <property type="entry name" value="Mito_carr"/>
    <property type="match status" value="3"/>
</dbReference>
<evidence type="ECO:0000256" key="2">
    <source>
        <dbReference type="ARBA" id="ARBA00006375"/>
    </source>
</evidence>
<protein>
    <submittedName>
        <fullName evidence="11">Uncharacterized protein</fullName>
    </submittedName>
</protein>
<keyword evidence="3 9" id="KW-0813">Transport</keyword>
<name>A0A7S2RIG0_9STRA</name>
<keyword evidence="5" id="KW-0677">Repeat</keyword>
<dbReference type="EMBL" id="HBHJ01007620">
    <property type="protein sequence ID" value="CAD9672075.1"/>
    <property type="molecule type" value="Transcribed_RNA"/>
</dbReference>
<feature type="compositionally biased region" description="Polar residues" evidence="10">
    <location>
        <begin position="249"/>
        <end position="258"/>
    </location>
</feature>
<comment type="similarity">
    <text evidence="2 9">Belongs to the mitochondrial carrier (TC 2.A.29) family.</text>
</comment>
<dbReference type="Gene3D" id="1.50.40.10">
    <property type="entry name" value="Mitochondrial carrier domain"/>
    <property type="match status" value="1"/>
</dbReference>
<dbReference type="GO" id="GO:0016020">
    <property type="term" value="C:membrane"/>
    <property type="evidence" value="ECO:0007669"/>
    <property type="project" value="UniProtKB-SubCell"/>
</dbReference>
<proteinExistence type="inferred from homology"/>
<evidence type="ECO:0000256" key="1">
    <source>
        <dbReference type="ARBA" id="ARBA00004141"/>
    </source>
</evidence>
<dbReference type="PROSITE" id="PS50920">
    <property type="entry name" value="SOLCAR"/>
    <property type="match status" value="2"/>
</dbReference>
<evidence type="ECO:0000256" key="7">
    <source>
        <dbReference type="ARBA" id="ARBA00023136"/>
    </source>
</evidence>
<dbReference type="AlphaFoldDB" id="A0A7S2RIG0"/>
<sequence>MEAAVREACAAAAGGAASTVALYPIDTVKTRMQAGEDPGCEAEGQDDAPRQGTWQVAARILREEGARGFFPGVVSSAVQSAIEKSVYFFAYTLIKAWTRGVLRREPGAWTSLVCGYVSEWVHMPVTLPLEVVTTRMQARSTQDSRGAGAALLGIFRQEGWQGLYRGWPAYFVLCLGPAIQFTVFERLRLMLLAAKRHRPPGRPVRHGAGAARESLSFFESLVLGAVARALSTLLVYPYIRAKVVLQSSPQGSASSVGTGSPGAPVGSTGPERKGAMPAGRANSPTTPSGSVAGTIFRLFQDGGVANVFHGIQPELVRG</sequence>
<feature type="repeat" description="Solcar" evidence="8">
    <location>
        <begin position="106"/>
        <end position="190"/>
    </location>
</feature>
<keyword evidence="7 8" id="KW-0472">Membrane</keyword>
<feature type="region of interest" description="Disordered" evidence="10">
    <location>
        <begin position="249"/>
        <end position="288"/>
    </location>
</feature>
<dbReference type="InterPro" id="IPR023395">
    <property type="entry name" value="MCP_dom_sf"/>
</dbReference>